<accession>A0A261G5M9</accession>
<keyword evidence="5 13" id="KW-0812">Transmembrane</keyword>
<protein>
    <recommendedName>
        <fullName evidence="11">CDP-diacylglycerol--glycerol-3-phosphate 3-phosphatidyltransferase</fullName>
        <ecNumber evidence="11">2.7.8.5</ecNumber>
    </recommendedName>
</protein>
<dbReference type="PIRSF" id="PIRSF000847">
    <property type="entry name" value="Phos_ph_gly_syn"/>
    <property type="match status" value="1"/>
</dbReference>
<dbReference type="InterPro" id="IPR048254">
    <property type="entry name" value="CDP_ALCOHOL_P_TRANSF_CS"/>
</dbReference>
<dbReference type="GO" id="GO:0008444">
    <property type="term" value="F:CDP-diacylglycerol-glycerol-3-phosphate 3-phosphatidyltransferase activity"/>
    <property type="evidence" value="ECO:0007669"/>
    <property type="project" value="UniProtKB-UniRule"/>
</dbReference>
<evidence type="ECO:0000256" key="9">
    <source>
        <dbReference type="ARBA" id="ARBA00023209"/>
    </source>
</evidence>
<comment type="subcellular location">
    <subcellularLocation>
        <location evidence="1">Membrane</location>
        <topology evidence="1">Multi-pass membrane protein</topology>
    </subcellularLocation>
</comment>
<feature type="transmembrane region" description="Helical" evidence="13">
    <location>
        <begin position="110"/>
        <end position="135"/>
    </location>
</feature>
<dbReference type="InterPro" id="IPR043130">
    <property type="entry name" value="CDP-OH_PTrfase_TM_dom"/>
</dbReference>
<keyword evidence="6 13" id="KW-1133">Transmembrane helix</keyword>
<feature type="transmembrane region" description="Helical" evidence="13">
    <location>
        <begin position="70"/>
        <end position="90"/>
    </location>
</feature>
<keyword evidence="10" id="KW-1208">Phospholipid metabolism</keyword>
<evidence type="ECO:0000256" key="4">
    <source>
        <dbReference type="ARBA" id="ARBA00022679"/>
    </source>
</evidence>
<dbReference type="UniPathway" id="UPA00085"/>
<evidence type="ECO:0000256" key="1">
    <source>
        <dbReference type="ARBA" id="ARBA00004141"/>
    </source>
</evidence>
<sequence>MQEHLEDKSDSDSTGNKATHGDGSVHGSLFDGWNSPPNLVTYVRIVLVVVFLALYIASGRFGSESLPLRWSATALFIIAASTDKLDGWMARRYNQVTELGKLLDPIADKLLILAALVVASCFNEIAWWVTALFLIRELGITVMRFIVIDTGGSVIAASKAGKYKTLFECFAIALLLAPIPALVGIETGPAHVYTIFTAAIVYIALILCMYSGGEYLYHTLRRR</sequence>
<dbReference type="PROSITE" id="PS00379">
    <property type="entry name" value="CDP_ALCOHOL_P_TRANSF"/>
    <property type="match status" value="1"/>
</dbReference>
<dbReference type="Proteomes" id="UP000216451">
    <property type="component" value="Unassembled WGS sequence"/>
</dbReference>
<dbReference type="PANTHER" id="PTHR14269">
    <property type="entry name" value="CDP-DIACYLGLYCEROL--GLYCEROL-3-PHOSPHATE 3-PHOSPHATIDYLTRANSFERASE-RELATED"/>
    <property type="match status" value="1"/>
</dbReference>
<dbReference type="NCBIfam" id="TIGR00560">
    <property type="entry name" value="pgsA"/>
    <property type="match status" value="1"/>
</dbReference>
<evidence type="ECO:0000256" key="5">
    <source>
        <dbReference type="ARBA" id="ARBA00022692"/>
    </source>
</evidence>
<dbReference type="EC" id="2.7.8.5" evidence="11"/>
<feature type="transmembrane region" description="Helical" evidence="13">
    <location>
        <begin position="165"/>
        <end position="185"/>
    </location>
</feature>
<keyword evidence="4 12" id="KW-0808">Transferase</keyword>
<evidence type="ECO:0000256" key="11">
    <source>
        <dbReference type="NCBIfam" id="TIGR00560"/>
    </source>
</evidence>
<evidence type="ECO:0000256" key="10">
    <source>
        <dbReference type="ARBA" id="ARBA00023264"/>
    </source>
</evidence>
<evidence type="ECO:0000256" key="12">
    <source>
        <dbReference type="RuleBase" id="RU003750"/>
    </source>
</evidence>
<evidence type="ECO:0000313" key="14">
    <source>
        <dbReference type="EMBL" id="OZG66722.1"/>
    </source>
</evidence>
<gene>
    <name evidence="14" type="ORF">BAQU_0794</name>
</gene>
<dbReference type="Pfam" id="PF01066">
    <property type="entry name" value="CDP-OH_P_transf"/>
    <property type="match status" value="1"/>
</dbReference>
<dbReference type="GO" id="GO:0046474">
    <property type="term" value="P:glycerophospholipid biosynthetic process"/>
    <property type="evidence" value="ECO:0007669"/>
    <property type="project" value="TreeGrafter"/>
</dbReference>
<feature type="transmembrane region" description="Helical" evidence="13">
    <location>
        <begin position="191"/>
        <end position="213"/>
    </location>
</feature>
<evidence type="ECO:0000256" key="3">
    <source>
        <dbReference type="ARBA" id="ARBA00022516"/>
    </source>
</evidence>
<evidence type="ECO:0000313" key="15">
    <source>
        <dbReference type="Proteomes" id="UP000216451"/>
    </source>
</evidence>
<evidence type="ECO:0000256" key="8">
    <source>
        <dbReference type="ARBA" id="ARBA00023136"/>
    </source>
</evidence>
<dbReference type="InterPro" id="IPR000462">
    <property type="entry name" value="CDP-OH_P_trans"/>
</dbReference>
<dbReference type="InterPro" id="IPR050324">
    <property type="entry name" value="CDP-alcohol_PTase-I"/>
</dbReference>
<comment type="similarity">
    <text evidence="2 12">Belongs to the CDP-alcohol phosphatidyltransferase class-I family.</text>
</comment>
<keyword evidence="3" id="KW-0444">Lipid biosynthesis</keyword>
<dbReference type="AlphaFoldDB" id="A0A261G5M9"/>
<dbReference type="GO" id="GO:0016020">
    <property type="term" value="C:membrane"/>
    <property type="evidence" value="ECO:0007669"/>
    <property type="project" value="UniProtKB-SubCell"/>
</dbReference>
<dbReference type="RefSeq" id="WP_094693876.1">
    <property type="nucleotide sequence ID" value="NZ_JBDNSG010000001.1"/>
</dbReference>
<reference evidence="14 15" key="1">
    <citation type="journal article" date="2017" name="BMC Genomics">
        <title>Comparative genomic and phylogenomic analyses of the Bifidobacteriaceae family.</title>
        <authorList>
            <person name="Lugli G.A."/>
            <person name="Milani C."/>
            <person name="Turroni F."/>
            <person name="Duranti S."/>
            <person name="Mancabelli L."/>
            <person name="Mangifesta M."/>
            <person name="Ferrario C."/>
            <person name="Modesto M."/>
            <person name="Mattarelli P."/>
            <person name="Jiri K."/>
            <person name="van Sinderen D."/>
            <person name="Ventura M."/>
        </authorList>
    </citation>
    <scope>NUCLEOTIDE SEQUENCE [LARGE SCALE GENOMIC DNA]</scope>
    <source>
        <strain evidence="14 15">LMG 28769</strain>
    </source>
</reference>
<dbReference type="InterPro" id="IPR004570">
    <property type="entry name" value="Phosphatidylglycerol_P_synth"/>
</dbReference>
<dbReference type="OrthoDB" id="9796672at2"/>
<evidence type="ECO:0000256" key="7">
    <source>
        <dbReference type="ARBA" id="ARBA00023098"/>
    </source>
</evidence>
<name>A0A261G5M9_9BIFI</name>
<evidence type="ECO:0000256" key="2">
    <source>
        <dbReference type="ARBA" id="ARBA00010441"/>
    </source>
</evidence>
<dbReference type="Gene3D" id="1.20.120.1760">
    <property type="match status" value="1"/>
</dbReference>
<proteinExistence type="inferred from homology"/>
<dbReference type="EMBL" id="MWXA01000005">
    <property type="protein sequence ID" value="OZG66722.1"/>
    <property type="molecule type" value="Genomic_DNA"/>
</dbReference>
<feature type="transmembrane region" description="Helical" evidence="13">
    <location>
        <begin position="39"/>
        <end position="58"/>
    </location>
</feature>
<keyword evidence="15" id="KW-1185">Reference proteome</keyword>
<keyword evidence="7" id="KW-0443">Lipid metabolism</keyword>
<organism evidence="14 15">
    <name type="scientific">Bifidobacterium aquikefiri</name>
    <dbReference type="NCBI Taxonomy" id="1653207"/>
    <lineage>
        <taxon>Bacteria</taxon>
        <taxon>Bacillati</taxon>
        <taxon>Actinomycetota</taxon>
        <taxon>Actinomycetes</taxon>
        <taxon>Bifidobacteriales</taxon>
        <taxon>Bifidobacteriaceae</taxon>
        <taxon>Bifidobacterium</taxon>
    </lineage>
</organism>
<evidence type="ECO:0000256" key="6">
    <source>
        <dbReference type="ARBA" id="ARBA00022989"/>
    </source>
</evidence>
<dbReference type="GeneID" id="98295462"/>
<keyword evidence="8 13" id="KW-0472">Membrane</keyword>
<evidence type="ECO:0000256" key="13">
    <source>
        <dbReference type="SAM" id="Phobius"/>
    </source>
</evidence>
<keyword evidence="9" id="KW-0594">Phospholipid biosynthesis</keyword>
<comment type="caution">
    <text evidence="14">The sequence shown here is derived from an EMBL/GenBank/DDBJ whole genome shotgun (WGS) entry which is preliminary data.</text>
</comment>
<dbReference type="PANTHER" id="PTHR14269:SF62">
    <property type="entry name" value="CDP-DIACYLGLYCEROL--GLYCEROL-3-PHOSPHATE 3-PHOSPHATIDYLTRANSFERASE 1, CHLOROPLASTIC"/>
    <property type="match status" value="1"/>
</dbReference>